<gene>
    <name evidence="6" type="ORF">LSTR_LSTR014956</name>
</gene>
<organism evidence="6 7">
    <name type="scientific">Laodelphax striatellus</name>
    <name type="common">Small brown planthopper</name>
    <name type="synonym">Delphax striatella</name>
    <dbReference type="NCBI Taxonomy" id="195883"/>
    <lineage>
        <taxon>Eukaryota</taxon>
        <taxon>Metazoa</taxon>
        <taxon>Ecdysozoa</taxon>
        <taxon>Arthropoda</taxon>
        <taxon>Hexapoda</taxon>
        <taxon>Insecta</taxon>
        <taxon>Pterygota</taxon>
        <taxon>Neoptera</taxon>
        <taxon>Paraneoptera</taxon>
        <taxon>Hemiptera</taxon>
        <taxon>Auchenorrhyncha</taxon>
        <taxon>Fulgoroidea</taxon>
        <taxon>Delphacidae</taxon>
        <taxon>Criomorphinae</taxon>
        <taxon>Laodelphax</taxon>
    </lineage>
</organism>
<comment type="caution">
    <text evidence="6">The sequence shown here is derived from an EMBL/GenBank/DDBJ whole genome shotgun (WGS) entry which is preliminary data.</text>
</comment>
<evidence type="ECO:0000256" key="3">
    <source>
        <dbReference type="ARBA" id="ARBA00022525"/>
    </source>
</evidence>
<keyword evidence="7" id="KW-1185">Reference proteome</keyword>
<dbReference type="InterPro" id="IPR000734">
    <property type="entry name" value="TAG_lipase"/>
</dbReference>
<dbReference type="InterPro" id="IPR013818">
    <property type="entry name" value="Lipase"/>
</dbReference>
<evidence type="ECO:0000313" key="7">
    <source>
        <dbReference type="Proteomes" id="UP000291343"/>
    </source>
</evidence>
<dbReference type="GO" id="GO:0016298">
    <property type="term" value="F:lipase activity"/>
    <property type="evidence" value="ECO:0007669"/>
    <property type="project" value="InterPro"/>
</dbReference>
<dbReference type="GO" id="GO:0017171">
    <property type="term" value="F:serine hydrolase activity"/>
    <property type="evidence" value="ECO:0007669"/>
    <property type="project" value="TreeGrafter"/>
</dbReference>
<dbReference type="OrthoDB" id="199913at2759"/>
<dbReference type="PANTHER" id="PTHR11610:SF177">
    <property type="entry name" value="IP13478P-RELATED"/>
    <property type="match status" value="1"/>
</dbReference>
<dbReference type="EMBL" id="QKKF02034744">
    <property type="protein sequence ID" value="RZF33189.1"/>
    <property type="molecule type" value="Genomic_DNA"/>
</dbReference>
<feature type="domain" description="Lipase" evidence="5">
    <location>
        <begin position="20"/>
        <end position="141"/>
    </location>
</feature>
<dbReference type="Gene3D" id="3.40.50.1820">
    <property type="entry name" value="alpha/beta hydrolase"/>
    <property type="match status" value="1"/>
</dbReference>
<dbReference type="PANTHER" id="PTHR11610">
    <property type="entry name" value="LIPASE"/>
    <property type="match status" value="1"/>
</dbReference>
<dbReference type="AlphaFoldDB" id="A0A482WI13"/>
<dbReference type="InterPro" id="IPR029058">
    <property type="entry name" value="AB_hydrolase_fold"/>
</dbReference>
<evidence type="ECO:0000256" key="4">
    <source>
        <dbReference type="RuleBase" id="RU004262"/>
    </source>
</evidence>
<comment type="similarity">
    <text evidence="2 4">Belongs to the AB hydrolase superfamily. Lipase family.</text>
</comment>
<proteinExistence type="inferred from homology"/>
<protein>
    <recommendedName>
        <fullName evidence="5">Lipase domain-containing protein</fullName>
    </recommendedName>
</protein>
<dbReference type="GO" id="GO:0016042">
    <property type="term" value="P:lipid catabolic process"/>
    <property type="evidence" value="ECO:0007669"/>
    <property type="project" value="TreeGrafter"/>
</dbReference>
<comment type="subcellular location">
    <subcellularLocation>
        <location evidence="1">Secreted</location>
    </subcellularLocation>
</comment>
<evidence type="ECO:0000256" key="2">
    <source>
        <dbReference type="ARBA" id="ARBA00010701"/>
    </source>
</evidence>
<dbReference type="Pfam" id="PF00151">
    <property type="entry name" value="Lipase"/>
    <property type="match status" value="1"/>
</dbReference>
<evidence type="ECO:0000256" key="1">
    <source>
        <dbReference type="ARBA" id="ARBA00004613"/>
    </source>
</evidence>
<dbReference type="SUPFAM" id="SSF53474">
    <property type="entry name" value="alpha/beta-Hydrolases"/>
    <property type="match status" value="1"/>
</dbReference>
<dbReference type="SMR" id="A0A482WI13"/>
<evidence type="ECO:0000313" key="6">
    <source>
        <dbReference type="EMBL" id="RZF33189.1"/>
    </source>
</evidence>
<accession>A0A482WI13</accession>
<reference evidence="6 7" key="1">
    <citation type="journal article" date="2017" name="Gigascience">
        <title>Genome sequence of the small brown planthopper, Laodelphax striatellus.</title>
        <authorList>
            <person name="Zhu J."/>
            <person name="Jiang F."/>
            <person name="Wang X."/>
            <person name="Yang P."/>
            <person name="Bao Y."/>
            <person name="Zhao W."/>
            <person name="Wang W."/>
            <person name="Lu H."/>
            <person name="Wang Q."/>
            <person name="Cui N."/>
            <person name="Li J."/>
            <person name="Chen X."/>
            <person name="Luo L."/>
            <person name="Yu J."/>
            <person name="Kang L."/>
            <person name="Cui F."/>
        </authorList>
    </citation>
    <scope>NUCLEOTIDE SEQUENCE [LARGE SCALE GENOMIC DNA]</scope>
    <source>
        <strain evidence="6">Lst14</strain>
    </source>
</reference>
<name>A0A482WI13_LAOST</name>
<keyword evidence="3" id="KW-0964">Secreted</keyword>
<dbReference type="PRINTS" id="PR00821">
    <property type="entry name" value="TAGLIPASE"/>
</dbReference>
<evidence type="ECO:0000259" key="5">
    <source>
        <dbReference type="Pfam" id="PF00151"/>
    </source>
</evidence>
<dbReference type="STRING" id="195883.A0A482WI13"/>
<dbReference type="GO" id="GO:0005615">
    <property type="term" value="C:extracellular space"/>
    <property type="evidence" value="ECO:0007669"/>
    <property type="project" value="TreeGrafter"/>
</dbReference>
<dbReference type="Proteomes" id="UP000291343">
    <property type="component" value="Unassembled WGS sequence"/>
</dbReference>
<dbReference type="InParanoid" id="A0A482WI13"/>
<sequence length="145" mass="16397">MKCALLNGRKTANSPFEINYNNIEEAPFLPSAPLKIMIHGYTGWKDYSPNMELRPAYFKKSDYNLLSIDWSILGKEGCYVEATRNVKPVGQCVARMLEKIVYVRREMKPEDVSVIGFSLGAHVAGFVGKSLVLFKAKRITGEYKQ</sequence>